<evidence type="ECO:0000313" key="2">
    <source>
        <dbReference type="EMBL" id="MFA0570392.1"/>
    </source>
</evidence>
<accession>A0ABV4NG23</accession>
<sequence length="125" mass="14074">MKQFFLIFIMSSIPPFLIYWVGINTFDNYAAHLGYFSLFPVFSIHALVWGLLGGGGFIISSFVTKQSLNNKKLLFKHLAILGLLIGTSHFIAQFNIEYFLAMLPLPVLISWLCSSVCYKFIGKVG</sequence>
<evidence type="ECO:0000313" key="3">
    <source>
        <dbReference type="Proteomes" id="UP001570417"/>
    </source>
</evidence>
<gene>
    <name evidence="2" type="ORF">AB4566_19170</name>
</gene>
<comment type="caution">
    <text evidence="2">The sequence shown here is derived from an EMBL/GenBank/DDBJ whole genome shotgun (WGS) entry which is preliminary data.</text>
</comment>
<feature type="transmembrane region" description="Helical" evidence="1">
    <location>
        <begin position="73"/>
        <end position="92"/>
    </location>
</feature>
<proteinExistence type="predicted"/>
<organism evidence="2 3">
    <name type="scientific">Vibrio gallaecicus</name>
    <dbReference type="NCBI Taxonomy" id="552386"/>
    <lineage>
        <taxon>Bacteria</taxon>
        <taxon>Pseudomonadati</taxon>
        <taxon>Pseudomonadota</taxon>
        <taxon>Gammaproteobacteria</taxon>
        <taxon>Vibrionales</taxon>
        <taxon>Vibrionaceae</taxon>
        <taxon>Vibrio</taxon>
    </lineage>
</organism>
<feature type="transmembrane region" description="Helical" evidence="1">
    <location>
        <begin position="29"/>
        <end position="52"/>
    </location>
</feature>
<dbReference type="EMBL" id="JBFRUW010000079">
    <property type="protein sequence ID" value="MFA0570392.1"/>
    <property type="molecule type" value="Genomic_DNA"/>
</dbReference>
<dbReference type="RefSeq" id="WP_372267820.1">
    <property type="nucleotide sequence ID" value="NZ_JBFRUW010000079.1"/>
</dbReference>
<evidence type="ECO:0000256" key="1">
    <source>
        <dbReference type="SAM" id="Phobius"/>
    </source>
</evidence>
<keyword evidence="1" id="KW-0472">Membrane</keyword>
<reference evidence="2 3" key="1">
    <citation type="journal article" date="2024" name="ISME J.">
        <title>Tailless and filamentous prophages are predominant in marine Vibrio.</title>
        <authorList>
            <person name="Steensen K."/>
            <person name="Seneca J."/>
            <person name="Bartlau N."/>
            <person name="Yu X.A."/>
            <person name="Hussain F.A."/>
            <person name="Polz M.F."/>
        </authorList>
    </citation>
    <scope>NUCLEOTIDE SEQUENCE [LARGE SCALE GENOMIC DNA]</scope>
    <source>
        <strain evidence="2 3">10N.222.51.A1</strain>
    </source>
</reference>
<name>A0ABV4NG23_9VIBR</name>
<keyword evidence="1" id="KW-0812">Transmembrane</keyword>
<protein>
    <submittedName>
        <fullName evidence="2">Uncharacterized protein</fullName>
    </submittedName>
</protein>
<keyword evidence="1" id="KW-1133">Transmembrane helix</keyword>
<feature type="transmembrane region" description="Helical" evidence="1">
    <location>
        <begin position="98"/>
        <end position="121"/>
    </location>
</feature>
<dbReference type="Proteomes" id="UP001570417">
    <property type="component" value="Unassembled WGS sequence"/>
</dbReference>
<feature type="transmembrane region" description="Helical" evidence="1">
    <location>
        <begin position="5"/>
        <end position="23"/>
    </location>
</feature>
<keyword evidence="3" id="KW-1185">Reference proteome</keyword>